<evidence type="ECO:0000313" key="1">
    <source>
        <dbReference type="EMBL" id="SMQ66477.1"/>
    </source>
</evidence>
<name>A0A1Y6EV95_9GAMM</name>
<protein>
    <recommendedName>
        <fullName evidence="3">ParE toxin of type II toxin-antitoxin system, parDE</fullName>
    </recommendedName>
</protein>
<keyword evidence="2" id="KW-1185">Reference proteome</keyword>
<dbReference type="AlphaFoldDB" id="A0A1Y6EV95"/>
<organism evidence="1 2">
    <name type="scientific">Pseudidiomarina planktonica</name>
    <dbReference type="NCBI Taxonomy" id="1323738"/>
    <lineage>
        <taxon>Bacteria</taxon>
        <taxon>Pseudomonadati</taxon>
        <taxon>Pseudomonadota</taxon>
        <taxon>Gammaproteobacteria</taxon>
        <taxon>Alteromonadales</taxon>
        <taxon>Idiomarinaceae</taxon>
        <taxon>Pseudidiomarina</taxon>
    </lineage>
</organism>
<evidence type="ECO:0000313" key="2">
    <source>
        <dbReference type="Proteomes" id="UP000194450"/>
    </source>
</evidence>
<sequence length="125" mass="14681">MMRSSDTMATVAKKKYRVVASPLFKLSLQRFRAFLARSNSSEFALNTSLDIKRRIEQELTENPELAPVSERLFDLGLTEYRQWALDEHNVVFYKVHSTEYRIELLLIIDSRQSARKLLFELNLLI</sequence>
<proteinExistence type="predicted"/>
<dbReference type="EMBL" id="FXWH01000001">
    <property type="protein sequence ID" value="SMQ66477.1"/>
    <property type="molecule type" value="Genomic_DNA"/>
</dbReference>
<evidence type="ECO:0008006" key="3">
    <source>
        <dbReference type="Google" id="ProtNLM"/>
    </source>
</evidence>
<dbReference type="InterPro" id="IPR035093">
    <property type="entry name" value="RelE/ParE_toxin_dom_sf"/>
</dbReference>
<accession>A0A1Y6EV95</accession>
<dbReference type="Gene3D" id="3.30.2310.20">
    <property type="entry name" value="RelE-like"/>
    <property type="match status" value="1"/>
</dbReference>
<gene>
    <name evidence="1" type="ORF">SAMN06297229_1536</name>
</gene>
<dbReference type="Proteomes" id="UP000194450">
    <property type="component" value="Unassembled WGS sequence"/>
</dbReference>
<reference evidence="2" key="1">
    <citation type="submission" date="2017-04" db="EMBL/GenBank/DDBJ databases">
        <authorList>
            <person name="Varghese N."/>
            <person name="Submissions S."/>
        </authorList>
    </citation>
    <scope>NUCLEOTIDE SEQUENCE [LARGE SCALE GENOMIC DNA]</scope>
</reference>